<gene>
    <name evidence="2" type="ORF">ACFOEE_07510</name>
</gene>
<dbReference type="Proteomes" id="UP001595453">
    <property type="component" value="Unassembled WGS sequence"/>
</dbReference>
<dbReference type="InterPro" id="IPR048469">
    <property type="entry name" value="YchJ-like_M"/>
</dbReference>
<dbReference type="EMBL" id="JBHRSD010000011">
    <property type="protein sequence ID" value="MFC3032361.1"/>
    <property type="molecule type" value="Genomic_DNA"/>
</dbReference>
<evidence type="ECO:0000259" key="1">
    <source>
        <dbReference type="Pfam" id="PF17775"/>
    </source>
</evidence>
<dbReference type="Pfam" id="PF17775">
    <property type="entry name" value="YchJ_M-like"/>
    <property type="match status" value="1"/>
</dbReference>
<comment type="caution">
    <text evidence="2">The sequence shown here is derived from an EMBL/GenBank/DDBJ whole genome shotgun (WGS) entry which is preliminary data.</text>
</comment>
<dbReference type="InterPro" id="IPR004027">
    <property type="entry name" value="SEC_C_motif"/>
</dbReference>
<accession>A0ABV7CIH2</accession>
<proteinExistence type="predicted"/>
<keyword evidence="3" id="KW-1185">Reference proteome</keyword>
<sequence>MTCYCGNDLSYANCCEPFHLYHQTPAQALQLMRSRYSAYVLKNAAYILDTYGIEEQKEHTEADILAFANAVEFIRLQIVTADQPDVVEFKAFYLAENKLGVVHERSTFALEGTRWKYITGELFAHPEQKVSRNDPCPCLSGKKFKQCHLR</sequence>
<dbReference type="PANTHER" id="PTHR33747">
    <property type="entry name" value="UPF0225 PROTEIN SCO1677"/>
    <property type="match status" value="1"/>
</dbReference>
<evidence type="ECO:0000313" key="2">
    <source>
        <dbReference type="EMBL" id="MFC3032361.1"/>
    </source>
</evidence>
<dbReference type="Gene3D" id="3.10.450.50">
    <property type="match status" value="1"/>
</dbReference>
<dbReference type="PANTHER" id="PTHR33747:SF1">
    <property type="entry name" value="ADENYLATE CYCLASE-ASSOCIATED CAP C-TERMINAL DOMAIN-CONTAINING PROTEIN"/>
    <property type="match status" value="1"/>
</dbReference>
<evidence type="ECO:0000313" key="3">
    <source>
        <dbReference type="Proteomes" id="UP001595453"/>
    </source>
</evidence>
<reference evidence="3" key="1">
    <citation type="journal article" date="2019" name="Int. J. Syst. Evol. Microbiol.">
        <title>The Global Catalogue of Microorganisms (GCM) 10K type strain sequencing project: providing services to taxonomists for standard genome sequencing and annotation.</title>
        <authorList>
            <consortium name="The Broad Institute Genomics Platform"/>
            <consortium name="The Broad Institute Genome Sequencing Center for Infectious Disease"/>
            <person name="Wu L."/>
            <person name="Ma J."/>
        </authorList>
    </citation>
    <scope>NUCLEOTIDE SEQUENCE [LARGE SCALE GENOMIC DNA]</scope>
    <source>
        <strain evidence="3">KCTC 42730</strain>
    </source>
</reference>
<feature type="domain" description="YchJ-like middle NTF2-like" evidence="1">
    <location>
        <begin position="28"/>
        <end position="120"/>
    </location>
</feature>
<dbReference type="RefSeq" id="WP_377122772.1">
    <property type="nucleotide sequence ID" value="NZ_JBHRSD010000011.1"/>
</dbReference>
<dbReference type="SUPFAM" id="SSF54427">
    <property type="entry name" value="NTF2-like"/>
    <property type="match status" value="1"/>
</dbReference>
<protein>
    <submittedName>
        <fullName evidence="2">YchJ family protein</fullName>
    </submittedName>
</protein>
<dbReference type="Pfam" id="PF02810">
    <property type="entry name" value="SEC-C"/>
    <property type="match status" value="1"/>
</dbReference>
<dbReference type="SUPFAM" id="SSF103642">
    <property type="entry name" value="Sec-C motif"/>
    <property type="match status" value="1"/>
</dbReference>
<organism evidence="2 3">
    <name type="scientific">Pseudoalteromonas fenneropenaei</name>
    <dbReference type="NCBI Taxonomy" id="1737459"/>
    <lineage>
        <taxon>Bacteria</taxon>
        <taxon>Pseudomonadati</taxon>
        <taxon>Pseudomonadota</taxon>
        <taxon>Gammaproteobacteria</taxon>
        <taxon>Alteromonadales</taxon>
        <taxon>Pseudoalteromonadaceae</taxon>
        <taxon>Pseudoalteromonas</taxon>
    </lineage>
</organism>
<name>A0ABV7CIH2_9GAMM</name>
<dbReference type="InterPro" id="IPR032710">
    <property type="entry name" value="NTF2-like_dom_sf"/>
</dbReference>